<keyword evidence="7" id="KW-1185">Reference proteome</keyword>
<accession>A0AAE0Z8U7</accession>
<evidence type="ECO:0000313" key="6">
    <source>
        <dbReference type="EMBL" id="KAK3764978.1"/>
    </source>
</evidence>
<comment type="similarity">
    <text evidence="1">Belongs to the 5'(3')-deoxyribonucleotidase family.</text>
</comment>
<dbReference type="Pfam" id="PF05761">
    <property type="entry name" value="5_nucleotid"/>
    <property type="match status" value="1"/>
</dbReference>
<evidence type="ECO:0000256" key="2">
    <source>
        <dbReference type="ARBA" id="ARBA00022723"/>
    </source>
</evidence>
<protein>
    <recommendedName>
        <fullName evidence="8">Cytosolic purine 5'-nucleotidase</fullName>
    </recommendedName>
</protein>
<dbReference type="EMBL" id="JAWDGP010004362">
    <property type="protein sequence ID" value="KAK3764978.1"/>
    <property type="molecule type" value="Genomic_DNA"/>
</dbReference>
<dbReference type="GO" id="GO:0008253">
    <property type="term" value="F:5'-nucleotidase activity"/>
    <property type="evidence" value="ECO:0007669"/>
    <property type="project" value="TreeGrafter"/>
</dbReference>
<dbReference type="InterPro" id="IPR023214">
    <property type="entry name" value="HAD_sf"/>
</dbReference>
<keyword evidence="3" id="KW-0378">Hydrolase</keyword>
<feature type="region of interest" description="Disordered" evidence="5">
    <location>
        <begin position="32"/>
        <end position="72"/>
    </location>
</feature>
<proteinExistence type="inferred from homology"/>
<sequence length="177" mass="20415">MRPKVLREVEVNLLKANSCTRSISLGELSLTKMKRKRESNSSQEDNAKMDHELSTQTPGAGALQRSPSSYGHIYKREPSKRVFVNRSMMLERVKYFGFDMDYTLAMYKSPEYETLGFNLLKVKLVEMGYPTEIGDFEYDPTFPIRGLWFDKLFGTLLKVDGFGNILVCVRGFHFMRA</sequence>
<dbReference type="AlphaFoldDB" id="A0AAE0Z8U7"/>
<keyword evidence="2" id="KW-0479">Metal-binding</keyword>
<dbReference type="PANTHER" id="PTHR12103:SF15">
    <property type="entry name" value="CYTOSOLIC PURINE 5'-NUCLEOTIDASE"/>
    <property type="match status" value="1"/>
</dbReference>
<reference evidence="6" key="1">
    <citation type="journal article" date="2023" name="G3 (Bethesda)">
        <title>A reference genome for the long-term kleptoplast-retaining sea slug Elysia crispata morphotype clarki.</title>
        <authorList>
            <person name="Eastman K.E."/>
            <person name="Pendleton A.L."/>
            <person name="Shaikh M.A."/>
            <person name="Suttiyut T."/>
            <person name="Ogas R."/>
            <person name="Tomko P."/>
            <person name="Gavelis G."/>
            <person name="Widhalm J.R."/>
            <person name="Wisecaver J.H."/>
        </authorList>
    </citation>
    <scope>NUCLEOTIDE SEQUENCE</scope>
    <source>
        <strain evidence="6">ECLA1</strain>
    </source>
</reference>
<dbReference type="GO" id="GO:0046872">
    <property type="term" value="F:metal ion binding"/>
    <property type="evidence" value="ECO:0007669"/>
    <property type="project" value="UniProtKB-KW"/>
</dbReference>
<evidence type="ECO:0000256" key="4">
    <source>
        <dbReference type="ARBA" id="ARBA00022842"/>
    </source>
</evidence>
<name>A0AAE0Z8U7_9GAST</name>
<comment type="caution">
    <text evidence="6">The sequence shown here is derived from an EMBL/GenBank/DDBJ whole genome shotgun (WGS) entry which is preliminary data.</text>
</comment>
<dbReference type="SUPFAM" id="SSF56784">
    <property type="entry name" value="HAD-like"/>
    <property type="match status" value="1"/>
</dbReference>
<gene>
    <name evidence="6" type="ORF">RRG08_011065</name>
</gene>
<dbReference type="PANTHER" id="PTHR12103">
    <property type="entry name" value="5'-NUCLEOTIDASE DOMAIN-CONTAINING"/>
    <property type="match status" value="1"/>
</dbReference>
<dbReference type="InterPro" id="IPR036412">
    <property type="entry name" value="HAD-like_sf"/>
</dbReference>
<dbReference type="Gene3D" id="3.40.50.1000">
    <property type="entry name" value="HAD superfamily/HAD-like"/>
    <property type="match status" value="1"/>
</dbReference>
<evidence type="ECO:0000313" key="7">
    <source>
        <dbReference type="Proteomes" id="UP001283361"/>
    </source>
</evidence>
<organism evidence="6 7">
    <name type="scientific">Elysia crispata</name>
    <name type="common">lettuce slug</name>
    <dbReference type="NCBI Taxonomy" id="231223"/>
    <lineage>
        <taxon>Eukaryota</taxon>
        <taxon>Metazoa</taxon>
        <taxon>Spiralia</taxon>
        <taxon>Lophotrochozoa</taxon>
        <taxon>Mollusca</taxon>
        <taxon>Gastropoda</taxon>
        <taxon>Heterobranchia</taxon>
        <taxon>Euthyneura</taxon>
        <taxon>Panpulmonata</taxon>
        <taxon>Sacoglossa</taxon>
        <taxon>Placobranchoidea</taxon>
        <taxon>Plakobranchidae</taxon>
        <taxon>Elysia</taxon>
    </lineage>
</organism>
<dbReference type="InterPro" id="IPR008380">
    <property type="entry name" value="HAD-SF_hydro_IG_5-nucl"/>
</dbReference>
<evidence type="ECO:0008006" key="8">
    <source>
        <dbReference type="Google" id="ProtNLM"/>
    </source>
</evidence>
<dbReference type="Proteomes" id="UP001283361">
    <property type="component" value="Unassembled WGS sequence"/>
</dbReference>
<keyword evidence="4" id="KW-0460">Magnesium</keyword>
<evidence type="ECO:0000256" key="1">
    <source>
        <dbReference type="ARBA" id="ARBA00009589"/>
    </source>
</evidence>
<evidence type="ECO:0000256" key="3">
    <source>
        <dbReference type="ARBA" id="ARBA00022801"/>
    </source>
</evidence>
<evidence type="ECO:0000256" key="5">
    <source>
        <dbReference type="SAM" id="MobiDB-lite"/>
    </source>
</evidence>